<dbReference type="PROSITE" id="PS00028">
    <property type="entry name" value="ZINC_FINGER_C2H2_1"/>
    <property type="match status" value="1"/>
</dbReference>
<accession>A0A8H3IZ43</accession>
<evidence type="ECO:0000256" key="1">
    <source>
        <dbReference type="PROSITE-ProRule" id="PRU00042"/>
    </source>
</evidence>
<dbReference type="Proteomes" id="UP000664534">
    <property type="component" value="Unassembled WGS sequence"/>
</dbReference>
<dbReference type="InterPro" id="IPR001370">
    <property type="entry name" value="BIR_rpt"/>
</dbReference>
<keyword evidence="1" id="KW-0862">Zinc</keyword>
<dbReference type="SUPFAM" id="SSF57924">
    <property type="entry name" value="Inhibitor of apoptosis (IAP) repeat"/>
    <property type="match status" value="2"/>
</dbReference>
<sequence>MAFQAFTGIATAGPMNDHPAHNHRPARKSMDAVEDRVASFTNWPHGGRLRPIFMAGAGFYQNSVDTDAVACFNCNVVMEGWNEQSDPITEHRRAAPNCTWNNDTYMTTWDERFHSFHTWPIDIKPLPATMASAGFYHSNKSSDAVTCFSCKLVLKDWKKHDDPIQHHLQQSSIFRPCAWISKVTNQPAQYTPPTPPTTPPPVPNPASIPRKCEACHKTFPSGNSFHKHRRQSHRNVGGRIGVPLKRPGVVFLGGYRVSKATKQRTRHGRRGNTDLFT</sequence>
<evidence type="ECO:0000256" key="2">
    <source>
        <dbReference type="SAM" id="MobiDB-lite"/>
    </source>
</evidence>
<dbReference type="EMBL" id="CAJPDT010000075">
    <property type="protein sequence ID" value="CAF9934254.1"/>
    <property type="molecule type" value="Genomic_DNA"/>
</dbReference>
<gene>
    <name evidence="4" type="primary">BIRC3</name>
    <name evidence="4" type="ORF">IMSHALPRED_009645</name>
</gene>
<evidence type="ECO:0000313" key="4">
    <source>
        <dbReference type="EMBL" id="CAF9934254.1"/>
    </source>
</evidence>
<organism evidence="4 5">
    <name type="scientific">Imshaugia aleurites</name>
    <dbReference type="NCBI Taxonomy" id="172621"/>
    <lineage>
        <taxon>Eukaryota</taxon>
        <taxon>Fungi</taxon>
        <taxon>Dikarya</taxon>
        <taxon>Ascomycota</taxon>
        <taxon>Pezizomycotina</taxon>
        <taxon>Lecanoromycetes</taxon>
        <taxon>OSLEUM clade</taxon>
        <taxon>Lecanoromycetidae</taxon>
        <taxon>Lecanorales</taxon>
        <taxon>Lecanorineae</taxon>
        <taxon>Parmeliaceae</taxon>
        <taxon>Imshaugia</taxon>
    </lineage>
</organism>
<name>A0A8H3IZ43_9LECA</name>
<dbReference type="Gene3D" id="1.10.1170.10">
    <property type="entry name" value="Inhibitor Of Apoptosis Protein (2mihbC-IAP-1), Chain A"/>
    <property type="match status" value="2"/>
</dbReference>
<dbReference type="PROSITE" id="PS50157">
    <property type="entry name" value="ZINC_FINGER_C2H2_2"/>
    <property type="match status" value="1"/>
</dbReference>
<dbReference type="PROSITE" id="PS50143">
    <property type="entry name" value="BIR_REPEAT_2"/>
    <property type="match status" value="2"/>
</dbReference>
<evidence type="ECO:0000259" key="3">
    <source>
        <dbReference type="PROSITE" id="PS50157"/>
    </source>
</evidence>
<keyword evidence="1" id="KW-0479">Metal-binding</keyword>
<dbReference type="CDD" id="cd00022">
    <property type="entry name" value="BIR"/>
    <property type="match status" value="2"/>
</dbReference>
<feature type="region of interest" description="Disordered" evidence="2">
    <location>
        <begin position="220"/>
        <end position="241"/>
    </location>
</feature>
<proteinExistence type="predicted"/>
<dbReference type="SMART" id="SM00238">
    <property type="entry name" value="BIR"/>
    <property type="match status" value="2"/>
</dbReference>
<keyword evidence="5" id="KW-1185">Reference proteome</keyword>
<dbReference type="OrthoDB" id="2196114at2759"/>
<dbReference type="PANTHER" id="PTHR10044">
    <property type="entry name" value="INHIBITOR OF APOPTOSIS"/>
    <property type="match status" value="1"/>
</dbReference>
<feature type="domain" description="C2H2-type" evidence="3">
    <location>
        <begin position="210"/>
        <end position="233"/>
    </location>
</feature>
<comment type="caution">
    <text evidence="4">The sequence shown here is derived from an EMBL/GenBank/DDBJ whole genome shotgun (WGS) entry which is preliminary data.</text>
</comment>
<evidence type="ECO:0000313" key="5">
    <source>
        <dbReference type="Proteomes" id="UP000664534"/>
    </source>
</evidence>
<keyword evidence="1" id="KW-0863">Zinc-finger</keyword>
<protein>
    <submittedName>
        <fullName evidence="4">Baculoviral IAP</fullName>
    </submittedName>
</protein>
<dbReference type="Pfam" id="PF00653">
    <property type="entry name" value="BIR"/>
    <property type="match status" value="2"/>
</dbReference>
<dbReference type="GO" id="GO:0008270">
    <property type="term" value="F:zinc ion binding"/>
    <property type="evidence" value="ECO:0007669"/>
    <property type="project" value="UniProtKB-KW"/>
</dbReference>
<dbReference type="InterPro" id="IPR013087">
    <property type="entry name" value="Znf_C2H2_type"/>
</dbReference>
<reference evidence="4" key="1">
    <citation type="submission" date="2021-03" db="EMBL/GenBank/DDBJ databases">
        <authorList>
            <person name="Tagirdzhanova G."/>
        </authorList>
    </citation>
    <scope>NUCLEOTIDE SEQUENCE</scope>
</reference>
<dbReference type="InterPro" id="IPR050784">
    <property type="entry name" value="IAP"/>
</dbReference>
<dbReference type="AlphaFoldDB" id="A0A8H3IZ43"/>